<keyword evidence="1" id="KW-1133">Transmembrane helix</keyword>
<evidence type="ECO:0000313" key="4">
    <source>
        <dbReference type="Proteomes" id="UP000507470"/>
    </source>
</evidence>
<keyword evidence="1" id="KW-0812">Transmembrane</keyword>
<keyword evidence="1" id="KW-0472">Membrane</keyword>
<organism evidence="3 4">
    <name type="scientific">Mytilus coruscus</name>
    <name type="common">Sea mussel</name>
    <dbReference type="NCBI Taxonomy" id="42192"/>
    <lineage>
        <taxon>Eukaryota</taxon>
        <taxon>Metazoa</taxon>
        <taxon>Spiralia</taxon>
        <taxon>Lophotrochozoa</taxon>
        <taxon>Mollusca</taxon>
        <taxon>Bivalvia</taxon>
        <taxon>Autobranchia</taxon>
        <taxon>Pteriomorphia</taxon>
        <taxon>Mytilida</taxon>
        <taxon>Mytiloidea</taxon>
        <taxon>Mytilidae</taxon>
        <taxon>Mytilinae</taxon>
        <taxon>Mytilus</taxon>
    </lineage>
</organism>
<evidence type="ECO:0000256" key="2">
    <source>
        <dbReference type="SAM" id="SignalP"/>
    </source>
</evidence>
<evidence type="ECO:0008006" key="5">
    <source>
        <dbReference type="Google" id="ProtNLM"/>
    </source>
</evidence>
<keyword evidence="4" id="KW-1185">Reference proteome</keyword>
<feature type="transmembrane region" description="Helical" evidence="1">
    <location>
        <begin position="273"/>
        <end position="295"/>
    </location>
</feature>
<evidence type="ECO:0000256" key="1">
    <source>
        <dbReference type="SAM" id="Phobius"/>
    </source>
</evidence>
<accession>A0A6J8DKP3</accession>
<sequence length="394" mass="45022">MSTFSLSLYIYTVLVCLSPYVEAFDSCKEVYLSKNRNNSGEYLLYHNEKPFKVYCFFEGDWVYTFISKSSYNTSIDMSKLYTARNFAKIRIRWNNGTQNEVTVENLTGYQNKSDLYFGYNNHTSYQGPQSINSDYMSPYLFLGFLPISLARDKTIQGYRAGDRDFTFRNCDANPNSYITFYFNPNNSHPRRVGHLDNLNLMTGWMKQSSLINNSLSMGSEFYFDFEMHMGGCGGFMTSYSISNITVALGLPFGLLTNSTDPEEQIGKLTNTGLIIGLVIGLVLLICIGVVAVVFIKRSIVMSEERDMYKNDITSDDYTIPTKNDQSHEYLTLEIRNSKKPYMNVASISSSHAVLNTEYDYAANEYVDLDNQLGLGNKESNYDQYEVVEQTQNMK</sequence>
<dbReference type="AlphaFoldDB" id="A0A6J8DKP3"/>
<dbReference type="OrthoDB" id="5973321at2759"/>
<name>A0A6J8DKP3_MYTCO</name>
<protein>
    <recommendedName>
        <fullName evidence="5">CUB domain-containing protein</fullName>
    </recommendedName>
</protein>
<feature type="chain" id="PRO_5026804894" description="CUB domain-containing protein" evidence="2">
    <location>
        <begin position="24"/>
        <end position="394"/>
    </location>
</feature>
<gene>
    <name evidence="3" type="ORF">MCOR_41566</name>
</gene>
<dbReference type="EMBL" id="CACVKT020007515">
    <property type="protein sequence ID" value="CAC5408142.1"/>
    <property type="molecule type" value="Genomic_DNA"/>
</dbReference>
<proteinExistence type="predicted"/>
<evidence type="ECO:0000313" key="3">
    <source>
        <dbReference type="EMBL" id="CAC5408142.1"/>
    </source>
</evidence>
<keyword evidence="2" id="KW-0732">Signal</keyword>
<dbReference type="Proteomes" id="UP000507470">
    <property type="component" value="Unassembled WGS sequence"/>
</dbReference>
<reference evidence="3 4" key="1">
    <citation type="submission" date="2020-06" db="EMBL/GenBank/DDBJ databases">
        <authorList>
            <person name="Li R."/>
            <person name="Bekaert M."/>
        </authorList>
    </citation>
    <scope>NUCLEOTIDE SEQUENCE [LARGE SCALE GENOMIC DNA]</scope>
    <source>
        <strain evidence="4">wild</strain>
    </source>
</reference>
<feature type="signal peptide" evidence="2">
    <location>
        <begin position="1"/>
        <end position="23"/>
    </location>
</feature>